<accession>A0A8J5RR62</accession>
<evidence type="ECO:0000313" key="2">
    <source>
        <dbReference type="EMBL" id="KAG8055468.1"/>
    </source>
</evidence>
<keyword evidence="3" id="KW-1185">Reference proteome</keyword>
<feature type="region of interest" description="Disordered" evidence="1">
    <location>
        <begin position="113"/>
        <end position="159"/>
    </location>
</feature>
<comment type="caution">
    <text evidence="2">The sequence shown here is derived from an EMBL/GenBank/DDBJ whole genome shotgun (WGS) entry which is preliminary data.</text>
</comment>
<feature type="compositionally biased region" description="Low complexity" evidence="1">
    <location>
        <begin position="51"/>
        <end position="61"/>
    </location>
</feature>
<evidence type="ECO:0000313" key="3">
    <source>
        <dbReference type="Proteomes" id="UP000729402"/>
    </source>
</evidence>
<feature type="region of interest" description="Disordered" evidence="1">
    <location>
        <begin position="29"/>
        <end position="71"/>
    </location>
</feature>
<dbReference type="EMBL" id="JAAALK010000288">
    <property type="protein sequence ID" value="KAG8055468.1"/>
    <property type="molecule type" value="Genomic_DNA"/>
</dbReference>
<proteinExistence type="predicted"/>
<evidence type="ECO:0000256" key="1">
    <source>
        <dbReference type="SAM" id="MobiDB-lite"/>
    </source>
</evidence>
<protein>
    <submittedName>
        <fullName evidence="2">Uncharacterized protein</fullName>
    </submittedName>
</protein>
<name>A0A8J5RR62_ZIZPA</name>
<dbReference type="AlphaFoldDB" id="A0A8J5RR62"/>
<reference evidence="2" key="2">
    <citation type="submission" date="2021-02" db="EMBL/GenBank/DDBJ databases">
        <authorList>
            <person name="Kimball J.A."/>
            <person name="Haas M.W."/>
            <person name="Macchietto M."/>
            <person name="Kono T."/>
            <person name="Duquette J."/>
            <person name="Shao M."/>
        </authorList>
    </citation>
    <scope>NUCLEOTIDE SEQUENCE</scope>
    <source>
        <tissue evidence="2">Fresh leaf tissue</tissue>
    </source>
</reference>
<gene>
    <name evidence="2" type="ORF">GUJ93_ZPchr0001g30769</name>
</gene>
<sequence length="201" mass="22185">MRDQAKEVHRSIGSLEIDTLIPRQQPLQLASTHERMSVPARSPARIDADRSAAAGSASGIRLKGGDGKRSGEGATAALLLGMEGAVVVVRNADSEVRRCEQCFHGVTAMEEEMPTRRRRRRPPRLVSEWAGQRRGGARGVRGRRRDERPGEPASSRRSSWPVGGVGYWQLVRPSDQAAPAVGWRSVGRVLRRGVPRHRRHL</sequence>
<reference evidence="2" key="1">
    <citation type="journal article" date="2021" name="bioRxiv">
        <title>Whole Genome Assembly and Annotation of Northern Wild Rice, Zizania palustris L., Supports a Whole Genome Duplication in the Zizania Genus.</title>
        <authorList>
            <person name="Haas M."/>
            <person name="Kono T."/>
            <person name="Macchietto M."/>
            <person name="Millas R."/>
            <person name="McGilp L."/>
            <person name="Shao M."/>
            <person name="Duquette J."/>
            <person name="Hirsch C.N."/>
            <person name="Kimball J."/>
        </authorList>
    </citation>
    <scope>NUCLEOTIDE SEQUENCE</scope>
    <source>
        <tissue evidence="2">Fresh leaf tissue</tissue>
    </source>
</reference>
<dbReference type="Proteomes" id="UP000729402">
    <property type="component" value="Unassembled WGS sequence"/>
</dbReference>
<organism evidence="2 3">
    <name type="scientific">Zizania palustris</name>
    <name type="common">Northern wild rice</name>
    <dbReference type="NCBI Taxonomy" id="103762"/>
    <lineage>
        <taxon>Eukaryota</taxon>
        <taxon>Viridiplantae</taxon>
        <taxon>Streptophyta</taxon>
        <taxon>Embryophyta</taxon>
        <taxon>Tracheophyta</taxon>
        <taxon>Spermatophyta</taxon>
        <taxon>Magnoliopsida</taxon>
        <taxon>Liliopsida</taxon>
        <taxon>Poales</taxon>
        <taxon>Poaceae</taxon>
        <taxon>BOP clade</taxon>
        <taxon>Oryzoideae</taxon>
        <taxon>Oryzeae</taxon>
        <taxon>Zizaniinae</taxon>
        <taxon>Zizania</taxon>
    </lineage>
</organism>